<protein>
    <recommendedName>
        <fullName evidence="2">ubiquitinyl hydrolase 1</fullName>
        <ecNumber evidence="2">3.4.19.12</ecNumber>
    </recommendedName>
</protein>
<keyword evidence="8" id="KW-0732">Signal</keyword>
<proteinExistence type="predicted"/>
<organism evidence="12 13">
    <name type="scientific">Phialemonium atrogriseum</name>
    <dbReference type="NCBI Taxonomy" id="1093897"/>
    <lineage>
        <taxon>Eukaryota</taxon>
        <taxon>Fungi</taxon>
        <taxon>Dikarya</taxon>
        <taxon>Ascomycota</taxon>
        <taxon>Pezizomycotina</taxon>
        <taxon>Sordariomycetes</taxon>
        <taxon>Sordariomycetidae</taxon>
        <taxon>Cephalothecales</taxon>
        <taxon>Cephalothecaceae</taxon>
        <taxon>Phialemonium</taxon>
    </lineage>
</organism>
<sequence length="3021" mass="338240">MARSITLIFTQLLPRLLDALDDKDMQPDGHIQGIKASGVHFTLTTTWNFPPRRNAPLPREAIGYAINHVFLPPCLPSSDDCDRKLDSTLLQTVRDSLLAFKEQVGDDLRGNVDSALAMITNLGHVHLSFGFRSSVSEEGLRDALNGLHDNGGTIPLHIRAQNAGVLISKMSHQLAVDTQPKARKAGHDHREERDTTHPMLITELFMGFLGAVGKPAKVLQIWKNTREELLIRVALQLIFTRAGVTAESQANLYKPFMAFVMARILNLAAQPQNTVPSRLLYVMNAKLARRLLKLDSSNDIPGLEFVQRVMSDTHEAIDRAWSSTMKKNTPDFDELRHLEHMDFGQNVTAALPQLDECIVSMAKREMVTTPVNFQPTSALVKWPPGEFPLVGSNLADGEYGAFNLAAFEAWVASNLTQWLQAHKGDHHTCDKLGEAIKRYHSAACPSYLDNPEATSAMLLTILELWIACDESAVHIHPLLRNYDPEVPLHFLQSFVLPFKSQMERLRRVEEYLDNRSHHVKFPGLGVFLEFGHPASFPVRFVSQSWEHESLLEEIISRAHQQREMKRNELHTKKQLYDTWMQLYDQSKCGCTLPRTSRQRRKRVCERCDHKDQAESLNIDVHEWPLPSDCIEAKAIVFELRVPPVFGRWRDTAIYLLLDVLRFEYKSPASPKVLYHLGKCPGFGPFFTPFGPAQRIGLLSEIKPHVGTHRRTTSVATATEADYYDDSTRNFSRNLCLTNKIPRACTSKLPRRSSSLQHFLFRPAAMPGGLPPNTVIASQSECPDHMSLEKYKALSSIPLGHRIQWQNILLQLSTSTVDLTSPETGPVILQAIHQAGPCRDGNVLREGHVIASDETFALTLLHSIGEGVQRIKENWDSSQALGTFISLALRLLSLASSDNKVKSICLDCLSSMRTIAFDWVNLIRGKADMATEGETKADMEAKVVETALLCVDSFNVDQVHLDAILASPSDASILLRCRILIREARRSISNASDHAIALRHRRQESLSLALDNAIGQSWFAYHAGGPWKQLSEEHGYWLVSTTDTQGSSKPLPVHFNLLTSEMLVNGLPLDSYRTLFGDAVLEVTPIAVPGMQFSCKEEYFRHSLYLGPSSEDDLLVQALLGGRTYEFIPNHVLRNFVHWYDSADDSLEFRPKGDPWTSSPDNWRLTRAGPEWQLAKGRVSLVSIMSNAAKALSSVFACLEDPLEIHIVLHHSSSSVEIELPRIQLGFHLRPGTSSIQSRQFRGMSVDKDQSLGTLVGLCSKLILRNEHNDSRLVLVPEGSVSCTKVDDHVHVTIDKGSAKRPAKRSATMAHAYRVDDQLGRLIDNGTLQGKLFLSYLHALTAFCLPDPLIGRTGTEQALSILGSAAVRLFDQLSANNSKVLANIAGLTPRRVCYPIHERLMQTVKWSGKLDALSQHGAFLQSVECIVSQARRAQIFHPDSSIYFPNLDPRTDQYLLERDNIRSSTFRVSGFGAEDHSTADDEVYLARDGGQYSKRGLRAFAASRMIYDGHTDLTYPVPARAGQHLWHVLSEVSQGSQVFGPAKPVPFDLKYDAGLLLDPNELVSKYWIDIHRHLSRSTRPSDRFGLMIWLSTMAFSKQATMPIVQTIASFFTVPRMAEIDIPDLGSSRLDFGADFDKEGLHNMLQLTLEPLSSCPEARLSRNFGEPAAVFNQRRDRLYFSNRTRSLGRFLDGLKAQWPCWSPQIPGGSFVTPELSVYIDLRKAIAIADPRFKIWLTNSFFRNYLYKIGQVLSTMSIRLLEDPPSPFPMPNWALERRSGFIRIDDVLACPAPAMPPRGEWALSLAVTSAPASTNSTSRLAALVTRLEAQAGPGYEMAYVEDLRASLLSLSDKGEEDHMVSREVNIKNVLLDYLRHCKEHVRDTYSAILAAASTTAGGPGDASNDGRHGHSAAATKIHQYPRLSPVLFLQQLSRHRWQKIAHDWKECIVQYTLALTELQRAERLATAFDNDADLPKELRNPGHTNWDPFEYPESLLLEVESGIMIREAQEQIASQMRTPDSGQNAVMQLNMGEGKSSVIVPAVAAALADGSRLVRVIVAKPQSRQMFQMLVSKLGGLLDRRDADAIDDICRECMVDGGIMLIQPEHILSFELMGLGSIISGEMSVGCALLRTREFLNASSRDIVDESDENFSVKFELIYTMGMQRPVEFGPDRWILIQQVLDLLREYAPSVRVELPLSIVVDQRQKAGFPRTRLLRPDAKELLIGRISEHICEKGLKGFPIARQPQPVRQAVLRYITEPNLTQAEIDQAERVGPDGFWTDATSSSLLLLRGLPVTKLAVPFRAKDSPCPRSEFSHPDVAIVLTCLTYYYRGLDNEELYTLFNHLTNSDQADDEYLTWVKDAPHLASAFHQLACINLRDRWQCVNQVFPPLRYSKAAIDYFLSNIIFSKEMREFPHKLSASGWDIGRIKTNPTAGFSGTNDSRMLLPLSVKHLDLPEQSHTNALVLEYLLQPENSVALMPEGASGSEAEALLTMVTRMEPRTRVILDVGAQILEMSNIEVAEEWLKMTHDHDTTQAVVFFNEADELSVIDRNGRVECLRTSSFAGQLDLCLVFLDEAHTRGTDLKLPDSYRAAVTLGANLTKDRLVQACMRMRKLGKGQSVVFCVPQEMNTKILALKADAGDSNIDVYDILCWVVSETFNDIRRSMPLWATQSRRFEHQKSLWAEVQYEKPENLLIDQAKKFLEDDAQTLDDKYGPRSGAGATIETQQEQTENLALITQRCREFRDPNVAATNLDEEQEQEREVDPEVEQERHAERPPAASPAEHDLHPDVVLFASEGILIYPSTAYMPAFRAMSDTSAAEHFDVSQFGGGLLTVSSYVSDAYQRPVQWILTTSLKDMMVISPYEAQELLPIVARSQTTALHLYAPRPNLSFRPLDGLDLFTVPQRTRPLIPPRRLVVQLNLFAGQLYLDSFAAYVEVCKFLGLAWEEDGTAAEGSVVAADGFIVHGTGTGTGNGPVSRFAGSPVKFLKMLMTRIRRDCRGIDKTHLGAILDGRLLRRSYFEDLE</sequence>
<keyword evidence="3" id="KW-0645">Protease</keyword>
<dbReference type="GeneID" id="85314965"/>
<evidence type="ECO:0000256" key="8">
    <source>
        <dbReference type="SAM" id="SignalP"/>
    </source>
</evidence>
<dbReference type="PANTHER" id="PTHR13367:SF34">
    <property type="match status" value="1"/>
</dbReference>
<dbReference type="EC" id="3.4.19.12" evidence="2"/>
<evidence type="ECO:0000256" key="1">
    <source>
        <dbReference type="ARBA" id="ARBA00000707"/>
    </source>
</evidence>
<evidence type="ECO:0000256" key="3">
    <source>
        <dbReference type="ARBA" id="ARBA00022670"/>
    </source>
</evidence>
<keyword evidence="4" id="KW-0833">Ubl conjugation pathway</keyword>
<feature type="chain" id="PRO_5042494408" description="ubiquitinyl hydrolase 1" evidence="8">
    <location>
        <begin position="20"/>
        <end position="3021"/>
    </location>
</feature>
<dbReference type="GO" id="GO:0004843">
    <property type="term" value="F:cysteine-type deubiquitinase activity"/>
    <property type="evidence" value="ECO:0007669"/>
    <property type="project" value="UniProtKB-EC"/>
</dbReference>
<feature type="domain" description="DUF6606" evidence="11">
    <location>
        <begin position="167"/>
        <end position="266"/>
    </location>
</feature>
<evidence type="ECO:0000256" key="7">
    <source>
        <dbReference type="SAM" id="MobiDB-lite"/>
    </source>
</evidence>
<dbReference type="Pfam" id="PF20255">
    <property type="entry name" value="DUF6606"/>
    <property type="match status" value="1"/>
</dbReference>
<evidence type="ECO:0000256" key="4">
    <source>
        <dbReference type="ARBA" id="ARBA00022786"/>
    </source>
</evidence>
<feature type="compositionally biased region" description="Basic and acidic residues" evidence="7">
    <location>
        <begin position="2757"/>
        <end position="2772"/>
    </location>
</feature>
<feature type="domain" description="DUF3645" evidence="10">
    <location>
        <begin position="2292"/>
        <end position="2320"/>
    </location>
</feature>
<dbReference type="EMBL" id="MU839018">
    <property type="protein sequence ID" value="KAK1764741.1"/>
    <property type="molecule type" value="Genomic_DNA"/>
</dbReference>
<feature type="region of interest" description="Disordered" evidence="7">
    <location>
        <begin position="2747"/>
        <end position="2781"/>
    </location>
</feature>
<dbReference type="Pfam" id="PF12359">
    <property type="entry name" value="DUF3645"/>
    <property type="match status" value="1"/>
</dbReference>
<name>A0AAJ0FDM3_9PEZI</name>
<evidence type="ECO:0000313" key="12">
    <source>
        <dbReference type="EMBL" id="KAK1764741.1"/>
    </source>
</evidence>
<comment type="catalytic activity">
    <reaction evidence="1">
        <text>Thiol-dependent hydrolysis of ester, thioester, amide, peptide and isopeptide bonds formed by the C-terminal Gly of ubiquitin (a 76-residue protein attached to proteins as an intracellular targeting signal).</text>
        <dbReference type="EC" id="3.4.19.12"/>
    </reaction>
</comment>
<evidence type="ECO:0000259" key="9">
    <source>
        <dbReference type="Pfam" id="PF12340"/>
    </source>
</evidence>
<accession>A0AAJ0FDM3</accession>
<dbReference type="Pfam" id="PF12340">
    <property type="entry name" value="DUF3638"/>
    <property type="match status" value="1"/>
</dbReference>
<keyword evidence="6" id="KW-0788">Thiol protease</keyword>
<evidence type="ECO:0000256" key="5">
    <source>
        <dbReference type="ARBA" id="ARBA00022801"/>
    </source>
</evidence>
<gene>
    <name evidence="12" type="ORF">QBC33DRAFT_594208</name>
</gene>
<reference evidence="12" key="1">
    <citation type="submission" date="2023-06" db="EMBL/GenBank/DDBJ databases">
        <title>Genome-scale phylogeny and comparative genomics of the fungal order Sordariales.</title>
        <authorList>
            <consortium name="Lawrence Berkeley National Laboratory"/>
            <person name="Hensen N."/>
            <person name="Bonometti L."/>
            <person name="Westerberg I."/>
            <person name="Brannstrom I.O."/>
            <person name="Guillou S."/>
            <person name="Cros-Aarteil S."/>
            <person name="Calhoun S."/>
            <person name="Haridas S."/>
            <person name="Kuo A."/>
            <person name="Mondo S."/>
            <person name="Pangilinan J."/>
            <person name="Riley R."/>
            <person name="Labutti K."/>
            <person name="Andreopoulos B."/>
            <person name="Lipzen A."/>
            <person name="Chen C."/>
            <person name="Yanf M."/>
            <person name="Daum C."/>
            <person name="Ng V."/>
            <person name="Clum A."/>
            <person name="Steindorff A."/>
            <person name="Ohm R."/>
            <person name="Martin F."/>
            <person name="Silar P."/>
            <person name="Natvig D."/>
            <person name="Lalanne C."/>
            <person name="Gautier V."/>
            <person name="Ament-Velasquez S.L."/>
            <person name="Kruys A."/>
            <person name="Hutchinson M.I."/>
            <person name="Powell A.J."/>
            <person name="Barry K."/>
            <person name="Miller A.N."/>
            <person name="Grigoriev I.V."/>
            <person name="Debuchy R."/>
            <person name="Gladieux P."/>
            <person name="Thoren M.H."/>
            <person name="Johannesson H."/>
        </authorList>
    </citation>
    <scope>NUCLEOTIDE SEQUENCE</scope>
    <source>
        <strain evidence="12">8032-3</strain>
    </source>
</reference>
<dbReference type="RefSeq" id="XP_060280954.1">
    <property type="nucleotide sequence ID" value="XM_060431778.1"/>
</dbReference>
<evidence type="ECO:0000256" key="6">
    <source>
        <dbReference type="ARBA" id="ARBA00022807"/>
    </source>
</evidence>
<evidence type="ECO:0000256" key="2">
    <source>
        <dbReference type="ARBA" id="ARBA00012759"/>
    </source>
</evidence>
<dbReference type="Proteomes" id="UP001244011">
    <property type="component" value="Unassembled WGS sequence"/>
</dbReference>
<keyword evidence="5" id="KW-0378">Hydrolase</keyword>
<dbReference type="InterPro" id="IPR046541">
    <property type="entry name" value="DUF6606"/>
</dbReference>
<evidence type="ECO:0000259" key="10">
    <source>
        <dbReference type="Pfam" id="PF12359"/>
    </source>
</evidence>
<evidence type="ECO:0000259" key="11">
    <source>
        <dbReference type="Pfam" id="PF20255"/>
    </source>
</evidence>
<keyword evidence="13" id="KW-1185">Reference proteome</keyword>
<feature type="signal peptide" evidence="8">
    <location>
        <begin position="1"/>
        <end position="19"/>
    </location>
</feature>
<dbReference type="InterPro" id="IPR051346">
    <property type="entry name" value="OTU_Deubiquitinase"/>
</dbReference>
<feature type="region of interest" description="Disordered" evidence="7">
    <location>
        <begin position="2706"/>
        <end position="2725"/>
    </location>
</feature>
<evidence type="ECO:0000313" key="13">
    <source>
        <dbReference type="Proteomes" id="UP001244011"/>
    </source>
</evidence>
<feature type="domain" description="DUF3638" evidence="9">
    <location>
        <begin position="1980"/>
        <end position="2188"/>
    </location>
</feature>
<comment type="caution">
    <text evidence="12">The sequence shown here is derived from an EMBL/GenBank/DDBJ whole genome shotgun (WGS) entry which is preliminary data.</text>
</comment>
<dbReference type="GO" id="GO:0006508">
    <property type="term" value="P:proteolysis"/>
    <property type="evidence" value="ECO:0007669"/>
    <property type="project" value="UniProtKB-KW"/>
</dbReference>
<dbReference type="PANTHER" id="PTHR13367">
    <property type="entry name" value="UBIQUITIN THIOESTERASE"/>
    <property type="match status" value="1"/>
</dbReference>
<dbReference type="InterPro" id="IPR022099">
    <property type="entry name" value="DUF3638"/>
</dbReference>
<dbReference type="InterPro" id="IPR022105">
    <property type="entry name" value="DUF3645"/>
</dbReference>